<dbReference type="InterPro" id="IPR014241">
    <property type="entry name" value="Cyt_c_oxidase_su1_bac"/>
</dbReference>
<comment type="catalytic activity">
    <reaction evidence="18 20">
        <text>4 Fe(II)-[cytochrome c] + O2 + 8 H(+)(in) = 4 Fe(III)-[cytochrome c] + 2 H2O + 4 H(+)(out)</text>
        <dbReference type="Rhea" id="RHEA:11436"/>
        <dbReference type="Rhea" id="RHEA-COMP:10350"/>
        <dbReference type="Rhea" id="RHEA-COMP:14399"/>
        <dbReference type="ChEBI" id="CHEBI:15377"/>
        <dbReference type="ChEBI" id="CHEBI:15378"/>
        <dbReference type="ChEBI" id="CHEBI:15379"/>
        <dbReference type="ChEBI" id="CHEBI:29033"/>
        <dbReference type="ChEBI" id="CHEBI:29034"/>
        <dbReference type="EC" id="7.1.1.9"/>
    </reaction>
</comment>
<keyword evidence="17 20" id="KW-0472">Membrane</keyword>
<proteinExistence type="inferred from homology"/>
<feature type="transmembrane region" description="Helical" evidence="20">
    <location>
        <begin position="572"/>
        <end position="593"/>
    </location>
</feature>
<feature type="transmembrane region" description="Helical" evidence="20">
    <location>
        <begin position="262"/>
        <end position="283"/>
    </location>
</feature>
<keyword evidence="15 20" id="KW-0408">Iron</keyword>
<feature type="domain" description="Cytochrome oxidase subunit I profile" evidence="21">
    <location>
        <begin position="1"/>
        <end position="510"/>
    </location>
</feature>
<sequence length="614" mass="68334">MDWITTVDHKKIAILYLIAGGLFFGIGGFEAILIRIQLIKPMNSFLDAQTFNELITMHGTTMIFLGVMPVIFALMNAVIPLQIGARDVAFPFLNALGFWTFLFGGILLNLSWVMGGAPDAGWTAYTPLSTSTYSTTHGVDFYTIGLQIAGLGTLIGGINFLATIITMRAPGMSFMRMPMFAWTTFITSAIILFAFPAITVGLVLLTFDRIIGANFFEVGAGGNPILWQHIFWIFGHPEVYILILPAFGIISEVIPTFARKRLFGYSSMVFATILIAFLGFMVWAHHMFTTGLGPVANALFSVSTMLIAVPTGIKIFNWLLTMWGGQVRFTTPNLFAVGFIPTFTMGGVTGVMLASAPADFQFHDTYFVVAHFHYVIVGGLVLGLFAGLHYWWPKMFGRMLSEKLGKWTFWTFILGFHLTFFVQHFLGLMGMQRRVFTYLPNQHFDVLNLVSTIGAFLMGVGMIIFLTNIFLTSRKPADAAADPWEDGRTLEWSIPSPPPEYNFKQTPLVRGIDAFWKEKTAGHTEMTPAEPVGSIHMPSATMLPFLMSVGIFIAGLGFMFSRDEFKSDFVGFMFNNYLVTAIGLLITFGSMLMRSLFDDQGWHIEPEELEGEQI</sequence>
<feature type="transmembrane region" description="Helical" evidence="20">
    <location>
        <begin position="225"/>
        <end position="250"/>
    </location>
</feature>
<evidence type="ECO:0000256" key="5">
    <source>
        <dbReference type="ARBA" id="ARBA00015947"/>
    </source>
</evidence>
<dbReference type="GO" id="GO:0006119">
    <property type="term" value="P:oxidative phosphorylation"/>
    <property type="evidence" value="ECO:0007669"/>
    <property type="project" value="UniProtKB-UniPathway"/>
</dbReference>
<dbReference type="GO" id="GO:0022904">
    <property type="term" value="P:respiratory electron transport chain"/>
    <property type="evidence" value="ECO:0007669"/>
    <property type="project" value="TreeGrafter"/>
</dbReference>
<comment type="caution">
    <text evidence="22">The sequence shown here is derived from an EMBL/GenBank/DDBJ whole genome shotgun (WGS) entry which is preliminary data.</text>
</comment>
<feature type="transmembrane region" description="Helical" evidence="20">
    <location>
        <begin position="91"/>
        <end position="112"/>
    </location>
</feature>
<evidence type="ECO:0000256" key="16">
    <source>
        <dbReference type="ARBA" id="ARBA00023008"/>
    </source>
</evidence>
<dbReference type="Pfam" id="PF00115">
    <property type="entry name" value="COX1"/>
    <property type="match status" value="1"/>
</dbReference>
<feature type="transmembrane region" description="Helical" evidence="20">
    <location>
        <begin position="54"/>
        <end position="79"/>
    </location>
</feature>
<keyword evidence="16 20" id="KW-0186">Copper</keyword>
<feature type="transmembrane region" description="Helical" evidence="20">
    <location>
        <begin position="179"/>
        <end position="205"/>
    </location>
</feature>
<dbReference type="PANTHER" id="PTHR10422">
    <property type="entry name" value="CYTOCHROME C OXIDASE SUBUNIT 1"/>
    <property type="match status" value="1"/>
</dbReference>
<feature type="transmembrane region" description="Helical" evidence="20">
    <location>
        <begin position="12"/>
        <end position="34"/>
    </location>
</feature>
<keyword evidence="12" id="KW-1278">Translocase</keyword>
<evidence type="ECO:0000256" key="14">
    <source>
        <dbReference type="ARBA" id="ARBA00022989"/>
    </source>
</evidence>
<evidence type="ECO:0000256" key="3">
    <source>
        <dbReference type="ARBA" id="ARBA00009578"/>
    </source>
</evidence>
<evidence type="ECO:0000256" key="13">
    <source>
        <dbReference type="ARBA" id="ARBA00022982"/>
    </source>
</evidence>
<dbReference type="Proteomes" id="UP000463051">
    <property type="component" value="Unassembled WGS sequence"/>
</dbReference>
<evidence type="ECO:0000256" key="15">
    <source>
        <dbReference type="ARBA" id="ARBA00023004"/>
    </source>
</evidence>
<keyword evidence="23" id="KW-1185">Reference proteome</keyword>
<keyword evidence="14 20" id="KW-1133">Transmembrane helix</keyword>
<evidence type="ECO:0000256" key="19">
    <source>
        <dbReference type="RuleBase" id="RU000370"/>
    </source>
</evidence>
<evidence type="ECO:0000256" key="2">
    <source>
        <dbReference type="ARBA" id="ARBA00004673"/>
    </source>
</evidence>
<evidence type="ECO:0000256" key="18">
    <source>
        <dbReference type="ARBA" id="ARBA00047816"/>
    </source>
</evidence>
<dbReference type="Gene3D" id="1.20.210.10">
    <property type="entry name" value="Cytochrome c oxidase-like, subunit I domain"/>
    <property type="match status" value="1"/>
</dbReference>
<dbReference type="GO" id="GO:0004129">
    <property type="term" value="F:cytochrome-c oxidase activity"/>
    <property type="evidence" value="ECO:0007669"/>
    <property type="project" value="UniProtKB-EC"/>
</dbReference>
<dbReference type="InterPro" id="IPR023616">
    <property type="entry name" value="Cyt_c_oxase-like_su1_dom"/>
</dbReference>
<keyword evidence="10 19" id="KW-0812">Transmembrane</keyword>
<dbReference type="FunFam" id="1.20.210.10:FF:000006">
    <property type="entry name" value="Cytochrome c oxidase subunit 1"/>
    <property type="match status" value="1"/>
</dbReference>
<dbReference type="InterPro" id="IPR036927">
    <property type="entry name" value="Cyt_c_oxase-like_su1_sf"/>
</dbReference>
<dbReference type="EC" id="7.1.1.9" evidence="4 20"/>
<feature type="transmembrane region" description="Helical" evidence="20">
    <location>
        <begin position="295"/>
        <end position="320"/>
    </location>
</feature>
<evidence type="ECO:0000313" key="22">
    <source>
        <dbReference type="EMBL" id="MRN55471.1"/>
    </source>
</evidence>
<evidence type="ECO:0000256" key="12">
    <source>
        <dbReference type="ARBA" id="ARBA00022967"/>
    </source>
</evidence>
<evidence type="ECO:0000256" key="17">
    <source>
        <dbReference type="ARBA" id="ARBA00023136"/>
    </source>
</evidence>
<keyword evidence="8 19" id="KW-0349">Heme</keyword>
<keyword evidence="9 19" id="KW-0679">Respiratory chain</keyword>
<feature type="transmembrane region" description="Helical" evidence="20">
    <location>
        <begin position="366"/>
        <end position="392"/>
    </location>
</feature>
<dbReference type="PROSITE" id="PS00077">
    <property type="entry name" value="COX1_CUB"/>
    <property type="match status" value="1"/>
</dbReference>
<evidence type="ECO:0000256" key="9">
    <source>
        <dbReference type="ARBA" id="ARBA00022660"/>
    </source>
</evidence>
<dbReference type="InterPro" id="IPR000883">
    <property type="entry name" value="Cyt_C_Oxase_1"/>
</dbReference>
<name>A0A7X2H8J0_9BACL</name>
<reference evidence="22 23" key="1">
    <citation type="submission" date="2019-11" db="EMBL/GenBank/DDBJ databases">
        <title>Paenibacillus monticola sp. nov., a novel PGPR strain isolated from mountain sample in China.</title>
        <authorList>
            <person name="Zhao Q."/>
            <person name="Li H.-P."/>
            <person name="Zhang J.-L."/>
        </authorList>
    </citation>
    <scope>NUCLEOTIDE SEQUENCE [LARGE SCALE GENOMIC DNA]</scope>
    <source>
        <strain evidence="22 23">LC-T2</strain>
    </source>
</reference>
<comment type="similarity">
    <text evidence="3 19">Belongs to the heme-copper respiratory oxidase family.</text>
</comment>
<feature type="transmembrane region" description="Helical" evidence="20">
    <location>
        <begin position="141"/>
        <end position="167"/>
    </location>
</feature>
<comment type="pathway">
    <text evidence="2 20">Energy metabolism; oxidative phosphorylation.</text>
</comment>
<dbReference type="PRINTS" id="PR01165">
    <property type="entry name" value="CYCOXIDASEI"/>
</dbReference>
<evidence type="ECO:0000256" key="6">
    <source>
        <dbReference type="ARBA" id="ARBA00022448"/>
    </source>
</evidence>
<accession>A0A7X2H8J0</accession>
<dbReference type="RefSeq" id="WP_154121091.1">
    <property type="nucleotide sequence ID" value="NZ_WJXB01000009.1"/>
</dbReference>
<dbReference type="PANTHER" id="PTHR10422:SF44">
    <property type="entry name" value="CYTOCHROME C OXIDASE SUBUNIT 1"/>
    <property type="match status" value="1"/>
</dbReference>
<evidence type="ECO:0000313" key="23">
    <source>
        <dbReference type="Proteomes" id="UP000463051"/>
    </source>
</evidence>
<dbReference type="GO" id="GO:0016491">
    <property type="term" value="F:oxidoreductase activity"/>
    <property type="evidence" value="ECO:0007669"/>
    <property type="project" value="UniProtKB-KW"/>
</dbReference>
<dbReference type="NCBIfam" id="TIGR02891">
    <property type="entry name" value="CtaD_CoxA"/>
    <property type="match status" value="1"/>
</dbReference>
<dbReference type="CDD" id="cd01662">
    <property type="entry name" value="Ubiquinol_Oxidase_I"/>
    <property type="match status" value="1"/>
</dbReference>
<dbReference type="GO" id="GO:0046872">
    <property type="term" value="F:metal ion binding"/>
    <property type="evidence" value="ECO:0007669"/>
    <property type="project" value="UniProtKB-KW"/>
</dbReference>
<evidence type="ECO:0000256" key="11">
    <source>
        <dbReference type="ARBA" id="ARBA00022723"/>
    </source>
</evidence>
<dbReference type="GO" id="GO:0005886">
    <property type="term" value="C:plasma membrane"/>
    <property type="evidence" value="ECO:0007669"/>
    <property type="project" value="UniProtKB-SubCell"/>
</dbReference>
<evidence type="ECO:0000256" key="1">
    <source>
        <dbReference type="ARBA" id="ARBA00004651"/>
    </source>
</evidence>
<evidence type="ECO:0000256" key="10">
    <source>
        <dbReference type="ARBA" id="ARBA00022692"/>
    </source>
</evidence>
<evidence type="ECO:0000256" key="4">
    <source>
        <dbReference type="ARBA" id="ARBA00012949"/>
    </source>
</evidence>
<dbReference type="EMBL" id="WJXB01000009">
    <property type="protein sequence ID" value="MRN55471.1"/>
    <property type="molecule type" value="Genomic_DNA"/>
</dbReference>
<evidence type="ECO:0000256" key="20">
    <source>
        <dbReference type="RuleBase" id="RU363061"/>
    </source>
</evidence>
<evidence type="ECO:0000259" key="21">
    <source>
        <dbReference type="PROSITE" id="PS50855"/>
    </source>
</evidence>
<feature type="transmembrane region" description="Helical" evidence="20">
    <location>
        <begin position="542"/>
        <end position="560"/>
    </location>
</feature>
<comment type="subcellular location">
    <subcellularLocation>
        <location evidence="1 20">Cell membrane</location>
        <topology evidence="1 20">Multi-pass membrane protein</topology>
    </subcellularLocation>
</comment>
<keyword evidence="11 20" id="KW-0479">Metal-binding</keyword>
<feature type="transmembrane region" description="Helical" evidence="20">
    <location>
        <begin position="446"/>
        <end position="471"/>
    </location>
</feature>
<dbReference type="UniPathway" id="UPA00705"/>
<evidence type="ECO:0000256" key="8">
    <source>
        <dbReference type="ARBA" id="ARBA00022617"/>
    </source>
</evidence>
<dbReference type="GO" id="GO:0020037">
    <property type="term" value="F:heme binding"/>
    <property type="evidence" value="ECO:0007669"/>
    <property type="project" value="InterPro"/>
</dbReference>
<protein>
    <recommendedName>
        <fullName evidence="5 20">Cytochrome c oxidase subunit 1</fullName>
        <ecNumber evidence="4 20">7.1.1.9</ecNumber>
    </recommendedName>
</protein>
<keyword evidence="22" id="KW-0560">Oxidoreductase</keyword>
<organism evidence="22 23">
    <name type="scientific">Paenibacillus monticola</name>
    <dbReference type="NCBI Taxonomy" id="2666075"/>
    <lineage>
        <taxon>Bacteria</taxon>
        <taxon>Bacillati</taxon>
        <taxon>Bacillota</taxon>
        <taxon>Bacilli</taxon>
        <taxon>Bacillales</taxon>
        <taxon>Paenibacillaceae</taxon>
        <taxon>Paenibacillus</taxon>
    </lineage>
</organism>
<keyword evidence="13 19" id="KW-0249">Electron transport</keyword>
<evidence type="ECO:0000256" key="7">
    <source>
        <dbReference type="ARBA" id="ARBA00022475"/>
    </source>
</evidence>
<feature type="transmembrane region" description="Helical" evidence="20">
    <location>
        <begin position="332"/>
        <end position="354"/>
    </location>
</feature>
<dbReference type="InterPro" id="IPR023615">
    <property type="entry name" value="Cyt_c_Oxase_su1_BS"/>
</dbReference>
<dbReference type="AlphaFoldDB" id="A0A7X2H8J0"/>
<dbReference type="PROSITE" id="PS50855">
    <property type="entry name" value="COX1"/>
    <property type="match status" value="1"/>
</dbReference>
<gene>
    <name evidence="22" type="primary">ctaD</name>
    <name evidence="22" type="ORF">GJB61_21035</name>
</gene>
<comment type="function">
    <text evidence="20">Cytochrome c oxidase is the component of the respiratory chain that catalyzes the reduction of oxygen to water. Subunits 1-3 form the functional core of the enzyme complex. CO I is the catalytic subunit of the enzyme. Electrons originating in cytochrome c are transferred via the copper A center of subunit 2 and heme A of subunit 1 to the bimetallic center formed by heme A3 and copper B.</text>
</comment>
<dbReference type="GO" id="GO:0015990">
    <property type="term" value="P:electron transport coupled proton transport"/>
    <property type="evidence" value="ECO:0007669"/>
    <property type="project" value="InterPro"/>
</dbReference>
<dbReference type="SUPFAM" id="SSF81442">
    <property type="entry name" value="Cytochrome c oxidase subunit I-like"/>
    <property type="match status" value="1"/>
</dbReference>
<feature type="transmembrane region" description="Helical" evidence="20">
    <location>
        <begin position="404"/>
        <end position="426"/>
    </location>
</feature>
<keyword evidence="6 19" id="KW-0813">Transport</keyword>
<keyword evidence="7 20" id="KW-1003">Cell membrane</keyword>